<dbReference type="InterPro" id="IPR000847">
    <property type="entry name" value="LysR_HTH_N"/>
</dbReference>
<evidence type="ECO:0000256" key="2">
    <source>
        <dbReference type="ARBA" id="ARBA00023015"/>
    </source>
</evidence>
<name>A0A1W6ZLC6_9HYPH</name>
<sequence length="300" mass="33148">MTLDQLRIFVGVAEREHMTRAAEALRLTQSAVSGAISALENRHGVVLFHRIGRRVELTQDGRIFLEEARAVLRSAASAEQSLRELRGLKRGAIKIHASQTTASYWLPERLAHFRARHPDIMINVTIGNTTQVVSAIVNGAAEIGFVEDTVQLDDLIAWPVHQDRLTIVVHAKHPWAKLRRRLEAAEIGAAEWVMRERGSGTRSVFEDALRQDGIKPELLRICLELPSNEAVRAAVEAGAGATAMSHAVVRSGLASGQLSAVQFRAIERSFSALMHRERRASLALREFIEELSPMQPPSSS</sequence>
<dbReference type="GO" id="GO:0000976">
    <property type="term" value="F:transcription cis-regulatory region binding"/>
    <property type="evidence" value="ECO:0007669"/>
    <property type="project" value="TreeGrafter"/>
</dbReference>
<dbReference type="Gene3D" id="1.10.10.10">
    <property type="entry name" value="Winged helix-like DNA-binding domain superfamily/Winged helix DNA-binding domain"/>
    <property type="match status" value="1"/>
</dbReference>
<accession>A0A1W6ZLC6</accession>
<dbReference type="PROSITE" id="PS50931">
    <property type="entry name" value="HTH_LYSR"/>
    <property type="match status" value="1"/>
</dbReference>
<dbReference type="KEGG" id="psin:CAK95_03360"/>
<dbReference type="PRINTS" id="PR00039">
    <property type="entry name" value="HTHLYSR"/>
</dbReference>
<evidence type="ECO:0000256" key="4">
    <source>
        <dbReference type="ARBA" id="ARBA00023163"/>
    </source>
</evidence>
<proteinExistence type="inferred from homology"/>
<keyword evidence="6" id="KW-1185">Reference proteome</keyword>
<dbReference type="SUPFAM" id="SSF46785">
    <property type="entry name" value="Winged helix' DNA-binding domain"/>
    <property type="match status" value="1"/>
</dbReference>
<comment type="similarity">
    <text evidence="1">Belongs to the LysR transcriptional regulatory family.</text>
</comment>
<dbReference type="Pfam" id="PF03466">
    <property type="entry name" value="LysR_substrate"/>
    <property type="match status" value="1"/>
</dbReference>
<gene>
    <name evidence="5" type="ORF">CAK95_03360</name>
</gene>
<dbReference type="Pfam" id="PF00126">
    <property type="entry name" value="HTH_1"/>
    <property type="match status" value="1"/>
</dbReference>
<dbReference type="PANTHER" id="PTHR30126">
    <property type="entry name" value="HTH-TYPE TRANSCRIPTIONAL REGULATOR"/>
    <property type="match status" value="1"/>
</dbReference>
<dbReference type="CDD" id="cd08420">
    <property type="entry name" value="PBP2_CysL_like"/>
    <property type="match status" value="1"/>
</dbReference>
<keyword evidence="2" id="KW-0805">Transcription regulation</keyword>
<dbReference type="OrthoDB" id="9808620at2"/>
<dbReference type="EMBL" id="CP021112">
    <property type="protein sequence ID" value="ARP98233.1"/>
    <property type="molecule type" value="Genomic_DNA"/>
</dbReference>
<dbReference type="InterPro" id="IPR005119">
    <property type="entry name" value="LysR_subst-bd"/>
</dbReference>
<dbReference type="RefSeq" id="WP_086086584.1">
    <property type="nucleotide sequence ID" value="NZ_CP021112.1"/>
</dbReference>
<keyword evidence="3" id="KW-0238">DNA-binding</keyword>
<dbReference type="FunFam" id="1.10.10.10:FF:000001">
    <property type="entry name" value="LysR family transcriptional regulator"/>
    <property type="match status" value="1"/>
</dbReference>
<dbReference type="GO" id="GO:0003700">
    <property type="term" value="F:DNA-binding transcription factor activity"/>
    <property type="evidence" value="ECO:0007669"/>
    <property type="project" value="InterPro"/>
</dbReference>
<evidence type="ECO:0000256" key="1">
    <source>
        <dbReference type="ARBA" id="ARBA00009437"/>
    </source>
</evidence>
<evidence type="ECO:0000256" key="3">
    <source>
        <dbReference type="ARBA" id="ARBA00023125"/>
    </source>
</evidence>
<protein>
    <submittedName>
        <fullName evidence="5">LysR family transcriptional regulator</fullName>
    </submittedName>
</protein>
<evidence type="ECO:0000313" key="5">
    <source>
        <dbReference type="EMBL" id="ARP98233.1"/>
    </source>
</evidence>
<reference evidence="5 6" key="1">
    <citation type="submission" date="2017-05" db="EMBL/GenBank/DDBJ databases">
        <title>Full genome sequence of Pseudorhodoplanes sinuspersici.</title>
        <authorList>
            <person name="Dastgheib S.M.M."/>
            <person name="Shavandi M."/>
            <person name="Tirandaz H."/>
        </authorList>
    </citation>
    <scope>NUCLEOTIDE SEQUENCE [LARGE SCALE GENOMIC DNA]</scope>
    <source>
        <strain evidence="5 6">RIPI110</strain>
    </source>
</reference>
<dbReference type="Proteomes" id="UP000194137">
    <property type="component" value="Chromosome"/>
</dbReference>
<dbReference type="STRING" id="1235591.CAK95_03360"/>
<dbReference type="SUPFAM" id="SSF53850">
    <property type="entry name" value="Periplasmic binding protein-like II"/>
    <property type="match status" value="1"/>
</dbReference>
<dbReference type="InterPro" id="IPR036390">
    <property type="entry name" value="WH_DNA-bd_sf"/>
</dbReference>
<organism evidence="5 6">
    <name type="scientific">Pseudorhodoplanes sinuspersici</name>
    <dbReference type="NCBI Taxonomy" id="1235591"/>
    <lineage>
        <taxon>Bacteria</taxon>
        <taxon>Pseudomonadati</taxon>
        <taxon>Pseudomonadota</taxon>
        <taxon>Alphaproteobacteria</taxon>
        <taxon>Hyphomicrobiales</taxon>
        <taxon>Pseudorhodoplanes</taxon>
    </lineage>
</organism>
<evidence type="ECO:0000313" key="6">
    <source>
        <dbReference type="Proteomes" id="UP000194137"/>
    </source>
</evidence>
<keyword evidence="4" id="KW-0804">Transcription</keyword>
<dbReference type="AlphaFoldDB" id="A0A1W6ZLC6"/>
<dbReference type="Gene3D" id="3.40.190.290">
    <property type="match status" value="1"/>
</dbReference>
<dbReference type="InterPro" id="IPR036388">
    <property type="entry name" value="WH-like_DNA-bd_sf"/>
</dbReference>
<dbReference type="PANTHER" id="PTHR30126:SF39">
    <property type="entry name" value="HTH-TYPE TRANSCRIPTIONAL REGULATOR CYSL"/>
    <property type="match status" value="1"/>
</dbReference>